<dbReference type="GO" id="GO:0006508">
    <property type="term" value="P:proteolysis"/>
    <property type="evidence" value="ECO:0007669"/>
    <property type="project" value="UniProtKB-KW"/>
</dbReference>
<evidence type="ECO:0000313" key="7">
    <source>
        <dbReference type="Proteomes" id="UP000290848"/>
    </source>
</evidence>
<name>A0A4Q0M3Q3_9SPHI</name>
<sequence length="278" mass="30500">MRWIGRRSSGNLEDRRGGGGRYALGGGVGIIVVIVALLLGKNPQELMNAIPGQEQEQTATSGTPNDEQGKFVDAVLVDTEDVWNELFSQMGSQYKEPNLVLFTQSTSSGCGFAGAATGPFYCPADEKVYIDLSFYDDLKTRFNAPGDFAMAYVIAHEVGHHVQNLMGITDKVDRMRGNISESEYNKMSVRLELQADFFAGVWAHHDQKMKNILEEGDIEEALQAANAVGDDRLQKQSSGTVTPDAFTHGTSEQRMRWFKKGFETGDIKQGDTFAASAL</sequence>
<evidence type="ECO:0000256" key="4">
    <source>
        <dbReference type="ARBA" id="ARBA00023136"/>
    </source>
</evidence>
<keyword evidence="2 5" id="KW-0812">Transmembrane</keyword>
<evidence type="ECO:0000256" key="3">
    <source>
        <dbReference type="ARBA" id="ARBA00022989"/>
    </source>
</evidence>
<gene>
    <name evidence="6" type="ORF">EKH83_20305</name>
</gene>
<keyword evidence="6" id="KW-0482">Metalloprotease</keyword>
<dbReference type="AlphaFoldDB" id="A0A4Q0M3Q3"/>
<dbReference type="PANTHER" id="PTHR30168:SF0">
    <property type="entry name" value="INNER MEMBRANE PROTEIN"/>
    <property type="match status" value="1"/>
</dbReference>
<accession>A0A4Q0M3Q3</accession>
<feature type="transmembrane region" description="Helical" evidence="5">
    <location>
        <begin position="21"/>
        <end position="40"/>
    </location>
</feature>
<evidence type="ECO:0000313" key="6">
    <source>
        <dbReference type="EMBL" id="RXF67309.1"/>
    </source>
</evidence>
<dbReference type="GO" id="GO:0016020">
    <property type="term" value="C:membrane"/>
    <property type="evidence" value="ECO:0007669"/>
    <property type="project" value="UniProtKB-SubCell"/>
</dbReference>
<keyword evidence="6" id="KW-0378">Hydrolase</keyword>
<dbReference type="Pfam" id="PF04228">
    <property type="entry name" value="Zn_peptidase"/>
    <property type="match status" value="1"/>
</dbReference>
<comment type="subcellular location">
    <subcellularLocation>
        <location evidence="1">Membrane</location>
        <topology evidence="1">Single-pass membrane protein</topology>
    </subcellularLocation>
</comment>
<dbReference type="Proteomes" id="UP000290848">
    <property type="component" value="Unassembled WGS sequence"/>
</dbReference>
<dbReference type="RefSeq" id="WP_128771299.1">
    <property type="nucleotide sequence ID" value="NZ_RXOC01000019.1"/>
</dbReference>
<keyword evidence="6" id="KW-0645">Protease</keyword>
<dbReference type="InterPro" id="IPR007343">
    <property type="entry name" value="Uncharacterised_pept_Zn_put"/>
</dbReference>
<evidence type="ECO:0000256" key="2">
    <source>
        <dbReference type="ARBA" id="ARBA00022692"/>
    </source>
</evidence>
<evidence type="ECO:0000256" key="5">
    <source>
        <dbReference type="SAM" id="Phobius"/>
    </source>
</evidence>
<proteinExistence type="predicted"/>
<dbReference type="GO" id="GO:0008237">
    <property type="term" value="F:metallopeptidase activity"/>
    <property type="evidence" value="ECO:0007669"/>
    <property type="project" value="UniProtKB-KW"/>
</dbReference>
<dbReference type="PANTHER" id="PTHR30168">
    <property type="entry name" value="PUTATIVE MEMBRANE PROTEIN YPFJ"/>
    <property type="match status" value="1"/>
</dbReference>
<keyword evidence="4 5" id="KW-0472">Membrane</keyword>
<protein>
    <submittedName>
        <fullName evidence="6">Metalloprotease</fullName>
    </submittedName>
</protein>
<reference evidence="6 7" key="1">
    <citation type="submission" date="2018-12" db="EMBL/GenBank/DDBJ databases">
        <title>The Draft Genome Sequence of the Soil Bacterium Pedobacter tournemirensis R1.</title>
        <authorList>
            <person name="He J."/>
        </authorList>
    </citation>
    <scope>NUCLEOTIDE SEQUENCE [LARGE SCALE GENOMIC DNA]</scope>
    <source>
        <strain evidence="6 7">R1</strain>
    </source>
</reference>
<comment type="caution">
    <text evidence="6">The sequence shown here is derived from an EMBL/GenBank/DDBJ whole genome shotgun (WGS) entry which is preliminary data.</text>
</comment>
<keyword evidence="3 5" id="KW-1133">Transmembrane helix</keyword>
<evidence type="ECO:0000256" key="1">
    <source>
        <dbReference type="ARBA" id="ARBA00004167"/>
    </source>
</evidence>
<dbReference type="EMBL" id="RXOC01000019">
    <property type="protein sequence ID" value="RXF67309.1"/>
    <property type="molecule type" value="Genomic_DNA"/>
</dbReference>
<organism evidence="6 7">
    <name type="scientific">Arcticibacter tournemirensis</name>
    <dbReference type="NCBI Taxonomy" id="699437"/>
    <lineage>
        <taxon>Bacteria</taxon>
        <taxon>Pseudomonadati</taxon>
        <taxon>Bacteroidota</taxon>
        <taxon>Sphingobacteriia</taxon>
        <taxon>Sphingobacteriales</taxon>
        <taxon>Sphingobacteriaceae</taxon>
        <taxon>Arcticibacter</taxon>
    </lineage>
</organism>